<dbReference type="PANTHER" id="PTHR16504">
    <property type="entry name" value="5'(3')-DEOXYRIBONUCLEOTIDASE"/>
    <property type="match status" value="1"/>
</dbReference>
<reference evidence="3 4" key="1">
    <citation type="submission" date="2018-11" db="EMBL/GenBank/DDBJ databases">
        <authorList>
            <person name="Zhou Z."/>
            <person name="Wang G."/>
        </authorList>
    </citation>
    <scope>NUCLEOTIDE SEQUENCE [LARGE SCALE GENOMIC DNA]</scope>
    <source>
        <strain evidence="3 4">KCTC42998</strain>
    </source>
</reference>
<feature type="active site" description="Nucleophile" evidence="2">
    <location>
        <position position="8"/>
    </location>
</feature>
<feature type="active site" description="Proton donor" evidence="2">
    <location>
        <position position="10"/>
    </location>
</feature>
<keyword evidence="4" id="KW-1185">Reference proteome</keyword>
<evidence type="ECO:0000313" key="4">
    <source>
        <dbReference type="Proteomes" id="UP000274271"/>
    </source>
</evidence>
<dbReference type="Pfam" id="PF06941">
    <property type="entry name" value="NT5C"/>
    <property type="match status" value="1"/>
</dbReference>
<dbReference type="RefSeq" id="WP_124904784.1">
    <property type="nucleotide sequence ID" value="NZ_RQJP01000001.1"/>
</dbReference>
<dbReference type="GO" id="GO:0009223">
    <property type="term" value="P:pyrimidine deoxyribonucleotide catabolic process"/>
    <property type="evidence" value="ECO:0007669"/>
    <property type="project" value="TreeGrafter"/>
</dbReference>
<dbReference type="Gene3D" id="3.40.50.1000">
    <property type="entry name" value="HAD superfamily/HAD-like"/>
    <property type="match status" value="1"/>
</dbReference>
<dbReference type="InterPro" id="IPR023214">
    <property type="entry name" value="HAD_sf"/>
</dbReference>
<dbReference type="Proteomes" id="UP000274271">
    <property type="component" value="Unassembled WGS sequence"/>
</dbReference>
<comment type="similarity">
    <text evidence="1">Belongs to the 5'(3')-deoxyribonucleotidase family.</text>
</comment>
<evidence type="ECO:0000313" key="3">
    <source>
        <dbReference type="EMBL" id="RRB17810.1"/>
    </source>
</evidence>
<proteinExistence type="inferred from homology"/>
<evidence type="ECO:0000256" key="2">
    <source>
        <dbReference type="PIRSR" id="PIRSR610708-1"/>
    </source>
</evidence>
<dbReference type="EMBL" id="RQJP01000001">
    <property type="protein sequence ID" value="RRB17810.1"/>
    <property type="molecule type" value="Genomic_DNA"/>
</dbReference>
<organism evidence="3 4">
    <name type="scientific">Larkinella knui</name>
    <dbReference type="NCBI Taxonomy" id="2025310"/>
    <lineage>
        <taxon>Bacteria</taxon>
        <taxon>Pseudomonadati</taxon>
        <taxon>Bacteroidota</taxon>
        <taxon>Cytophagia</taxon>
        <taxon>Cytophagales</taxon>
        <taxon>Spirosomataceae</taxon>
        <taxon>Larkinella</taxon>
    </lineage>
</organism>
<dbReference type="PANTHER" id="PTHR16504:SF4">
    <property type="entry name" value="5'(3')-DEOXYRIBONUCLEOTIDASE"/>
    <property type="match status" value="1"/>
</dbReference>
<evidence type="ECO:0000256" key="1">
    <source>
        <dbReference type="ARBA" id="ARBA00009589"/>
    </source>
</evidence>
<dbReference type="OrthoDB" id="278110at2"/>
<dbReference type="AlphaFoldDB" id="A0A3P1CXJ4"/>
<dbReference type="InterPro" id="IPR010708">
    <property type="entry name" value="5'(3')-deoxyribonucleotidase"/>
</dbReference>
<protein>
    <submittedName>
        <fullName evidence="3">5'(3')-deoxyribonucleotidase</fullName>
    </submittedName>
</protein>
<dbReference type="SUPFAM" id="SSF56784">
    <property type="entry name" value="HAD-like"/>
    <property type="match status" value="1"/>
</dbReference>
<dbReference type="GO" id="GO:0008253">
    <property type="term" value="F:5'-nucleotidase activity"/>
    <property type="evidence" value="ECO:0007669"/>
    <property type="project" value="InterPro"/>
</dbReference>
<sequence>MKPRIAIDMDDVLADTVGKFIDIYRRDFDTEAQPDLFRENSFHEVLEKHISQRLSDYVHEPGFFADIAVMPGAQEVTKALAEKYDLFVTSAAMEFRNSLSEKYDWLDQHFPHIHWKNRVFCGDKSILRADFMIDDMPYNLVSFQGKGLLFDAPHNRDNTIFQRVLSWDEIAKELL</sequence>
<dbReference type="Gene3D" id="1.10.40.40">
    <property type="entry name" value="Deoxyribonucleotidase, domain 2"/>
    <property type="match status" value="1"/>
</dbReference>
<dbReference type="InterPro" id="IPR036412">
    <property type="entry name" value="HAD-like_sf"/>
</dbReference>
<comment type="caution">
    <text evidence="3">The sequence shown here is derived from an EMBL/GenBank/DDBJ whole genome shotgun (WGS) entry which is preliminary data.</text>
</comment>
<name>A0A3P1CXJ4_9BACT</name>
<dbReference type="SFLD" id="SFLDG01126">
    <property type="entry name" value="C1.2:_Nucleotidase_Like"/>
    <property type="match status" value="1"/>
</dbReference>
<dbReference type="SFLD" id="SFLDG01146">
    <property type="entry name" value="C1.2.2"/>
    <property type="match status" value="1"/>
</dbReference>
<accession>A0A3P1CXJ4</accession>
<gene>
    <name evidence="3" type="ORF">EHT87_05895</name>
</gene>
<dbReference type="SFLD" id="SFLDS00003">
    <property type="entry name" value="Haloacid_Dehalogenase"/>
    <property type="match status" value="1"/>
</dbReference>